<feature type="domain" description="Fe-containing alcohol dehydrogenase-like C-terminal" evidence="5">
    <location>
        <begin position="193"/>
        <end position="394"/>
    </location>
</feature>
<dbReference type="InterPro" id="IPR056798">
    <property type="entry name" value="ADH_Fe_C"/>
</dbReference>
<comment type="similarity">
    <text evidence="1">Belongs to the iron-containing alcohol dehydrogenase family.</text>
</comment>
<dbReference type="Gene3D" id="1.20.1090.10">
    <property type="entry name" value="Dehydroquinate synthase-like - alpha domain"/>
    <property type="match status" value="1"/>
</dbReference>
<evidence type="ECO:0000259" key="5">
    <source>
        <dbReference type="Pfam" id="PF25137"/>
    </source>
</evidence>
<dbReference type="KEGG" id="qdo:H9Q78_02820"/>
<name>A0A7G9G5M8_9FIRM</name>
<accession>A0A7G9G5M8</accession>
<dbReference type="Proteomes" id="UP000515823">
    <property type="component" value="Chromosome"/>
</dbReference>
<dbReference type="PANTHER" id="PTHR11496">
    <property type="entry name" value="ALCOHOL DEHYDROGENASE"/>
    <property type="match status" value="1"/>
</dbReference>
<dbReference type="CDD" id="cd14865">
    <property type="entry name" value="Fe-ADH-like"/>
    <property type="match status" value="1"/>
</dbReference>
<dbReference type="RefSeq" id="WP_249303489.1">
    <property type="nucleotide sequence ID" value="NZ_CP060634.1"/>
</dbReference>
<dbReference type="FunFam" id="3.40.50.1970:FF:000003">
    <property type="entry name" value="Alcohol dehydrogenase, iron-containing"/>
    <property type="match status" value="1"/>
</dbReference>
<dbReference type="GO" id="GO:0046872">
    <property type="term" value="F:metal ion binding"/>
    <property type="evidence" value="ECO:0007669"/>
    <property type="project" value="InterPro"/>
</dbReference>
<sequence length="395" mass="42202">MLPDYYEFQHSTKMLSGKSALENIPTELVMLGSRRPMVLSDRVLHEIGTLSVVCDALCAEGISIGAVFYDIPADSSSAIVNQIAEIYRGCGCDGLVAVGGGSVLDTAKGVRMLLSQRVEDIMELLGCEIMGRGRHVPFVAVPTTSGTGSESTLVAVIKNAADGMKMEFISYYLQPDVTVLDVRMTETLPARTTASTGLDTLCHAIEACTCLQKNPLSDAYGTAAIRMVGEYLERAVRNGRDREARLGMANAAAMAGAAFSNSMVGVVHAAGHALGSVCHVPHADAMTILLPHCMEYNMDKLSGAYGELLLYLCGPEAYAETDAKERGTAMVQRVRALEGRLHRLCGLPLTLKEAGVDRKDLEAVAKAALNDGAMIVNPKKADKDDVLRILENAYA</sequence>
<keyword evidence="7" id="KW-1185">Reference proteome</keyword>
<feature type="domain" description="Alcohol dehydrogenase iron-type/glycerol dehydrogenase GldA" evidence="4">
    <location>
        <begin position="12"/>
        <end position="181"/>
    </location>
</feature>
<dbReference type="InterPro" id="IPR001670">
    <property type="entry name" value="ADH_Fe/GldA"/>
</dbReference>
<dbReference type="PANTHER" id="PTHR11496:SF102">
    <property type="entry name" value="ALCOHOL DEHYDROGENASE 4"/>
    <property type="match status" value="1"/>
</dbReference>
<dbReference type="InterPro" id="IPR018211">
    <property type="entry name" value="ADH_Fe_CS"/>
</dbReference>
<gene>
    <name evidence="6" type="ORF">H9Q78_02820</name>
</gene>
<proteinExistence type="inferred from homology"/>
<dbReference type="EMBL" id="CP060634">
    <property type="protein sequence ID" value="QNM06110.1"/>
    <property type="molecule type" value="Genomic_DNA"/>
</dbReference>
<evidence type="ECO:0000256" key="2">
    <source>
        <dbReference type="ARBA" id="ARBA00023002"/>
    </source>
</evidence>
<dbReference type="InterPro" id="IPR039697">
    <property type="entry name" value="Alcohol_dehydrogenase_Fe"/>
</dbReference>
<dbReference type="Pfam" id="PF00465">
    <property type="entry name" value="Fe-ADH"/>
    <property type="match status" value="1"/>
</dbReference>
<protein>
    <submittedName>
        <fullName evidence="6">Iron-containing alcohol dehydrogenase</fullName>
    </submittedName>
</protein>
<keyword evidence="2" id="KW-0560">Oxidoreductase</keyword>
<dbReference type="Pfam" id="PF25137">
    <property type="entry name" value="ADH_Fe_C"/>
    <property type="match status" value="1"/>
</dbReference>
<dbReference type="Gene3D" id="3.40.50.1970">
    <property type="match status" value="1"/>
</dbReference>
<dbReference type="SUPFAM" id="SSF56796">
    <property type="entry name" value="Dehydroquinate synthase-like"/>
    <property type="match status" value="1"/>
</dbReference>
<dbReference type="GO" id="GO:0004022">
    <property type="term" value="F:alcohol dehydrogenase (NAD+) activity"/>
    <property type="evidence" value="ECO:0007669"/>
    <property type="project" value="TreeGrafter"/>
</dbReference>
<dbReference type="PROSITE" id="PS00913">
    <property type="entry name" value="ADH_IRON_1"/>
    <property type="match status" value="1"/>
</dbReference>
<evidence type="ECO:0000259" key="4">
    <source>
        <dbReference type="Pfam" id="PF00465"/>
    </source>
</evidence>
<dbReference type="AlphaFoldDB" id="A0A7G9G5M8"/>
<evidence type="ECO:0000313" key="6">
    <source>
        <dbReference type="EMBL" id="QNM06110.1"/>
    </source>
</evidence>
<reference evidence="6 7" key="1">
    <citation type="submission" date="2020-08" db="EMBL/GenBank/DDBJ databases">
        <authorList>
            <person name="Liu C."/>
            <person name="Sun Q."/>
        </authorList>
    </citation>
    <scope>NUCLEOTIDE SEQUENCE [LARGE SCALE GENOMIC DNA]</scope>
    <source>
        <strain evidence="6 7">NSJ-38</strain>
    </source>
</reference>
<dbReference type="PROSITE" id="PS00060">
    <property type="entry name" value="ADH_IRON_2"/>
    <property type="match status" value="1"/>
</dbReference>
<evidence type="ECO:0000256" key="1">
    <source>
        <dbReference type="ARBA" id="ARBA00007358"/>
    </source>
</evidence>
<evidence type="ECO:0000313" key="7">
    <source>
        <dbReference type="Proteomes" id="UP000515823"/>
    </source>
</evidence>
<organism evidence="6 7">
    <name type="scientific">Qiania dongpingensis</name>
    <dbReference type="NCBI Taxonomy" id="2763669"/>
    <lineage>
        <taxon>Bacteria</taxon>
        <taxon>Bacillati</taxon>
        <taxon>Bacillota</taxon>
        <taxon>Clostridia</taxon>
        <taxon>Lachnospirales</taxon>
        <taxon>Lachnospiraceae</taxon>
        <taxon>Qiania</taxon>
    </lineage>
</organism>
<keyword evidence="3" id="KW-0520">NAD</keyword>
<evidence type="ECO:0000256" key="3">
    <source>
        <dbReference type="ARBA" id="ARBA00023027"/>
    </source>
</evidence>